<evidence type="ECO:0000256" key="8">
    <source>
        <dbReference type="HAMAP-Rule" id="MF_00158"/>
    </source>
</evidence>
<dbReference type="GO" id="GO:0015940">
    <property type="term" value="P:pantothenate biosynthetic process"/>
    <property type="evidence" value="ECO:0007669"/>
    <property type="project" value="UniProtKB-UniRule"/>
</dbReference>
<gene>
    <name evidence="8" type="primary">panC</name>
    <name evidence="9" type="ORF">HNQ39_003499</name>
</gene>
<keyword evidence="8" id="KW-0963">Cytoplasm</keyword>
<dbReference type="InterPro" id="IPR042176">
    <property type="entry name" value="Pantoate_ligase_C"/>
</dbReference>
<feature type="binding site" evidence="8">
    <location>
        <begin position="179"/>
        <end position="182"/>
    </location>
    <ligand>
        <name>ATP</name>
        <dbReference type="ChEBI" id="CHEBI:30616"/>
    </ligand>
</feature>
<evidence type="ECO:0000256" key="7">
    <source>
        <dbReference type="ARBA" id="ARBA00048258"/>
    </source>
</evidence>
<sequence>MTIFHTPTEWRALRPSGTLGFVPTMGALHDGHLALVKTALAQCEHAAVSIYVNPTQFNNPEDFAKYPSTFEDDCRLLEEVGCGFVFAPTYETLYPDSYRYRVTETETSTVLEGAHRPGHFDGVLTVVLKLFNCLQADAAFFGEKDYQQLLLVKEMAEALHHPTKVIACPTVREPDGIAMSSRNRRLNPAQRALATQWAQTLANTTLSCDAATQDLTELGFTVDYIAERWGRRLGAVHTPPLDNGPVVRLIDNIAL</sequence>
<comment type="catalytic activity">
    <reaction evidence="7 8">
        <text>(R)-pantoate + beta-alanine + ATP = (R)-pantothenate + AMP + diphosphate + H(+)</text>
        <dbReference type="Rhea" id="RHEA:10912"/>
        <dbReference type="ChEBI" id="CHEBI:15378"/>
        <dbReference type="ChEBI" id="CHEBI:15980"/>
        <dbReference type="ChEBI" id="CHEBI:29032"/>
        <dbReference type="ChEBI" id="CHEBI:30616"/>
        <dbReference type="ChEBI" id="CHEBI:33019"/>
        <dbReference type="ChEBI" id="CHEBI:57966"/>
        <dbReference type="ChEBI" id="CHEBI:456215"/>
        <dbReference type="EC" id="6.3.2.1"/>
    </reaction>
</comment>
<dbReference type="InterPro" id="IPR014729">
    <property type="entry name" value="Rossmann-like_a/b/a_fold"/>
</dbReference>
<dbReference type="GO" id="GO:0005524">
    <property type="term" value="F:ATP binding"/>
    <property type="evidence" value="ECO:0007669"/>
    <property type="project" value="UniProtKB-KW"/>
</dbReference>
<comment type="subunit">
    <text evidence="8">Homodimer.</text>
</comment>
<dbReference type="Proteomes" id="UP000520814">
    <property type="component" value="Unassembled WGS sequence"/>
</dbReference>
<feature type="binding site" evidence="8">
    <location>
        <position position="171"/>
    </location>
    <ligand>
        <name>ATP</name>
        <dbReference type="ChEBI" id="CHEBI:30616"/>
    </ligand>
</feature>
<evidence type="ECO:0000256" key="3">
    <source>
        <dbReference type="ARBA" id="ARBA00022598"/>
    </source>
</evidence>
<dbReference type="HAMAP" id="MF_00158">
    <property type="entry name" value="PanC"/>
    <property type="match status" value="1"/>
</dbReference>
<evidence type="ECO:0000256" key="2">
    <source>
        <dbReference type="ARBA" id="ARBA00009256"/>
    </source>
</evidence>
<dbReference type="GO" id="GO:0005829">
    <property type="term" value="C:cytosol"/>
    <property type="evidence" value="ECO:0007669"/>
    <property type="project" value="TreeGrafter"/>
</dbReference>
<reference evidence="9 10" key="1">
    <citation type="submission" date="2020-08" db="EMBL/GenBank/DDBJ databases">
        <title>Genomic Encyclopedia of Type Strains, Phase IV (KMG-IV): sequencing the most valuable type-strain genomes for metagenomic binning, comparative biology and taxonomic classification.</title>
        <authorList>
            <person name="Goeker M."/>
        </authorList>
    </citation>
    <scope>NUCLEOTIDE SEQUENCE [LARGE SCALE GENOMIC DNA]</scope>
    <source>
        <strain evidence="9 10">DSM 23562</strain>
    </source>
</reference>
<dbReference type="EMBL" id="JACHGW010000003">
    <property type="protein sequence ID" value="MBB6051689.1"/>
    <property type="molecule type" value="Genomic_DNA"/>
</dbReference>
<dbReference type="EC" id="6.3.2.1" evidence="8"/>
<organism evidence="9 10">
    <name type="scientific">Armatimonas rosea</name>
    <dbReference type="NCBI Taxonomy" id="685828"/>
    <lineage>
        <taxon>Bacteria</taxon>
        <taxon>Bacillati</taxon>
        <taxon>Armatimonadota</taxon>
        <taxon>Armatimonadia</taxon>
        <taxon>Armatimonadales</taxon>
        <taxon>Armatimonadaceae</taxon>
        <taxon>Armatimonas</taxon>
    </lineage>
</organism>
<protein>
    <recommendedName>
        <fullName evidence="8">Pantothenate synthetase</fullName>
        <shortName evidence="8">PS</shortName>
        <ecNumber evidence="8">6.3.2.1</ecNumber>
    </recommendedName>
    <alternativeName>
        <fullName evidence="8">Pantoate--beta-alanine ligase</fullName>
    </alternativeName>
    <alternativeName>
        <fullName evidence="8">Pantoate-activating enzyme</fullName>
    </alternativeName>
</protein>
<feature type="binding site" evidence="8">
    <location>
        <position position="56"/>
    </location>
    <ligand>
        <name>beta-alanine</name>
        <dbReference type="ChEBI" id="CHEBI:57966"/>
    </ligand>
</feature>
<evidence type="ECO:0000256" key="4">
    <source>
        <dbReference type="ARBA" id="ARBA00022655"/>
    </source>
</evidence>
<dbReference type="AlphaFoldDB" id="A0A7W9STJ7"/>
<comment type="pathway">
    <text evidence="1 8">Cofactor biosynthesis; (R)-pantothenate biosynthesis; (R)-pantothenate from (R)-pantoate and beta-alanine: step 1/1.</text>
</comment>
<name>A0A7W9STJ7_ARMRO</name>
<comment type="function">
    <text evidence="8">Catalyzes the condensation of pantoate with beta-alanine in an ATP-dependent reaction via a pantoyl-adenylate intermediate.</text>
</comment>
<keyword evidence="6 8" id="KW-0067">ATP-binding</keyword>
<feature type="binding site" evidence="8">
    <location>
        <position position="56"/>
    </location>
    <ligand>
        <name>(R)-pantoate</name>
        <dbReference type="ChEBI" id="CHEBI:15980"/>
    </ligand>
</feature>
<feature type="binding site" evidence="8">
    <location>
        <begin position="142"/>
        <end position="145"/>
    </location>
    <ligand>
        <name>ATP</name>
        <dbReference type="ChEBI" id="CHEBI:30616"/>
    </ligand>
</feature>
<evidence type="ECO:0000256" key="6">
    <source>
        <dbReference type="ARBA" id="ARBA00022840"/>
    </source>
</evidence>
<evidence type="ECO:0000313" key="10">
    <source>
        <dbReference type="Proteomes" id="UP000520814"/>
    </source>
</evidence>
<evidence type="ECO:0000256" key="5">
    <source>
        <dbReference type="ARBA" id="ARBA00022741"/>
    </source>
</evidence>
<dbReference type="Gene3D" id="3.40.50.620">
    <property type="entry name" value="HUPs"/>
    <property type="match status" value="1"/>
</dbReference>
<accession>A0A7W9STJ7</accession>
<evidence type="ECO:0000256" key="1">
    <source>
        <dbReference type="ARBA" id="ARBA00004990"/>
    </source>
</evidence>
<comment type="miscellaneous">
    <text evidence="8">The reaction proceeds by a bi uni uni bi ping pong mechanism.</text>
</comment>
<dbReference type="Gene3D" id="3.30.1300.10">
    <property type="entry name" value="Pantoate-beta-alanine ligase, C-terminal domain"/>
    <property type="match status" value="1"/>
</dbReference>
<dbReference type="Pfam" id="PF02569">
    <property type="entry name" value="Pantoate_ligase"/>
    <property type="match status" value="1"/>
</dbReference>
<feature type="active site" description="Proton donor" evidence="8">
    <location>
        <position position="32"/>
    </location>
</feature>
<keyword evidence="10" id="KW-1185">Reference proteome</keyword>
<dbReference type="GO" id="GO:0004592">
    <property type="term" value="F:pantoate-beta-alanine ligase activity"/>
    <property type="evidence" value="ECO:0007669"/>
    <property type="project" value="UniProtKB-UniRule"/>
</dbReference>
<feature type="binding site" evidence="8">
    <location>
        <begin position="25"/>
        <end position="32"/>
    </location>
    <ligand>
        <name>ATP</name>
        <dbReference type="ChEBI" id="CHEBI:30616"/>
    </ligand>
</feature>
<keyword evidence="3 8" id="KW-0436">Ligase</keyword>
<dbReference type="PANTHER" id="PTHR21299:SF1">
    <property type="entry name" value="PANTOATE--BETA-ALANINE LIGASE"/>
    <property type="match status" value="1"/>
</dbReference>
<keyword evidence="5 8" id="KW-0547">Nucleotide-binding</keyword>
<evidence type="ECO:0000313" key="9">
    <source>
        <dbReference type="EMBL" id="MBB6051689.1"/>
    </source>
</evidence>
<dbReference type="RefSeq" id="WP_184199184.1">
    <property type="nucleotide sequence ID" value="NZ_JACHGW010000003.1"/>
</dbReference>
<dbReference type="UniPathway" id="UPA00028">
    <property type="reaction ID" value="UER00005"/>
</dbReference>
<dbReference type="NCBIfam" id="TIGR00018">
    <property type="entry name" value="panC"/>
    <property type="match status" value="1"/>
</dbReference>
<comment type="caution">
    <text evidence="9">The sequence shown here is derived from an EMBL/GenBank/DDBJ whole genome shotgun (WGS) entry which is preliminary data.</text>
</comment>
<comment type="similarity">
    <text evidence="2 8">Belongs to the pantothenate synthetase family.</text>
</comment>
<comment type="subcellular location">
    <subcellularLocation>
        <location evidence="8">Cytoplasm</location>
    </subcellularLocation>
</comment>
<proteinExistence type="inferred from homology"/>
<dbReference type="PANTHER" id="PTHR21299">
    <property type="entry name" value="CYTIDYLATE KINASE/PANTOATE-BETA-ALANINE LIGASE"/>
    <property type="match status" value="1"/>
</dbReference>
<dbReference type="SUPFAM" id="SSF52374">
    <property type="entry name" value="Nucleotidylyl transferase"/>
    <property type="match status" value="1"/>
</dbReference>
<keyword evidence="4 8" id="KW-0566">Pantothenate biosynthesis</keyword>
<feature type="binding site" evidence="8">
    <location>
        <position position="148"/>
    </location>
    <ligand>
        <name>(R)-pantoate</name>
        <dbReference type="ChEBI" id="CHEBI:15980"/>
    </ligand>
</feature>
<dbReference type="InterPro" id="IPR003721">
    <property type="entry name" value="Pantoate_ligase"/>
</dbReference>